<sequence length="71" mass="8092">MLDDNNVSASGKIVQSSNETPTKNEKCCKKIHSTKYSIQDGSIDSVEHKQMKKQPNEKWKEHTHKAPHYAP</sequence>
<feature type="compositionally biased region" description="Basic residues" evidence="1">
    <location>
        <begin position="61"/>
        <end position="71"/>
    </location>
</feature>
<feature type="compositionally biased region" description="Basic and acidic residues" evidence="1">
    <location>
        <begin position="45"/>
        <end position="60"/>
    </location>
</feature>
<accession>M7AYE7</accession>
<feature type="region of interest" description="Disordered" evidence="1">
    <location>
        <begin position="1"/>
        <end position="26"/>
    </location>
</feature>
<protein>
    <submittedName>
        <fullName evidence="2">Uncharacterized protein</fullName>
    </submittedName>
</protein>
<evidence type="ECO:0000313" key="3">
    <source>
        <dbReference type="Proteomes" id="UP000031443"/>
    </source>
</evidence>
<feature type="compositionally biased region" description="Polar residues" evidence="1">
    <location>
        <begin position="1"/>
        <end position="21"/>
    </location>
</feature>
<dbReference type="EMBL" id="KB549129">
    <property type="protein sequence ID" value="EMP30566.1"/>
    <property type="molecule type" value="Genomic_DNA"/>
</dbReference>
<proteinExistence type="predicted"/>
<gene>
    <name evidence="2" type="ORF">UY3_12316</name>
</gene>
<organism evidence="2 3">
    <name type="scientific">Chelonia mydas</name>
    <name type="common">Green sea-turtle</name>
    <name type="synonym">Chelonia agassizi</name>
    <dbReference type="NCBI Taxonomy" id="8469"/>
    <lineage>
        <taxon>Eukaryota</taxon>
        <taxon>Metazoa</taxon>
        <taxon>Chordata</taxon>
        <taxon>Craniata</taxon>
        <taxon>Vertebrata</taxon>
        <taxon>Euteleostomi</taxon>
        <taxon>Archelosauria</taxon>
        <taxon>Testudinata</taxon>
        <taxon>Testudines</taxon>
        <taxon>Cryptodira</taxon>
        <taxon>Durocryptodira</taxon>
        <taxon>Americhelydia</taxon>
        <taxon>Chelonioidea</taxon>
        <taxon>Cheloniidae</taxon>
        <taxon>Chelonia</taxon>
    </lineage>
</organism>
<dbReference type="Proteomes" id="UP000031443">
    <property type="component" value="Unassembled WGS sequence"/>
</dbReference>
<evidence type="ECO:0000313" key="2">
    <source>
        <dbReference type="EMBL" id="EMP30566.1"/>
    </source>
</evidence>
<reference evidence="3" key="1">
    <citation type="journal article" date="2013" name="Nat. Genet.">
        <title>The draft genomes of soft-shell turtle and green sea turtle yield insights into the development and evolution of the turtle-specific body plan.</title>
        <authorList>
            <person name="Wang Z."/>
            <person name="Pascual-Anaya J."/>
            <person name="Zadissa A."/>
            <person name="Li W."/>
            <person name="Niimura Y."/>
            <person name="Huang Z."/>
            <person name="Li C."/>
            <person name="White S."/>
            <person name="Xiong Z."/>
            <person name="Fang D."/>
            <person name="Wang B."/>
            <person name="Ming Y."/>
            <person name="Chen Y."/>
            <person name="Zheng Y."/>
            <person name="Kuraku S."/>
            <person name="Pignatelli M."/>
            <person name="Herrero J."/>
            <person name="Beal K."/>
            <person name="Nozawa M."/>
            <person name="Li Q."/>
            <person name="Wang J."/>
            <person name="Zhang H."/>
            <person name="Yu L."/>
            <person name="Shigenobu S."/>
            <person name="Wang J."/>
            <person name="Liu J."/>
            <person name="Flicek P."/>
            <person name="Searle S."/>
            <person name="Wang J."/>
            <person name="Kuratani S."/>
            <person name="Yin Y."/>
            <person name="Aken B."/>
            <person name="Zhang G."/>
            <person name="Irie N."/>
        </authorList>
    </citation>
    <scope>NUCLEOTIDE SEQUENCE [LARGE SCALE GENOMIC DNA]</scope>
</reference>
<dbReference type="AlphaFoldDB" id="M7AYE7"/>
<keyword evidence="3" id="KW-1185">Reference proteome</keyword>
<name>M7AYE7_CHEMY</name>
<feature type="region of interest" description="Disordered" evidence="1">
    <location>
        <begin position="39"/>
        <end position="71"/>
    </location>
</feature>
<evidence type="ECO:0000256" key="1">
    <source>
        <dbReference type="SAM" id="MobiDB-lite"/>
    </source>
</evidence>